<dbReference type="OrthoDB" id="10066731at2759"/>
<sequence>MQHRPITGMGLKTEVHYETVAARMENYIHHGPQYANDYYPRENAPHMQPAHHHHHHHHHHLAPYFDDDAEAGATSNYVNFTKHQFDVAYEQLKTEIENYRKQVINSPHRKLFLEEHETPLNTNVTYEVTTIHKLDHNKHHSPVLPQSDALYTSIPIQNWTQQNVMDFLNDKNLHQFTLLCNDMDGPALQQLYAFCNNNSTTAFESLHKQLKKKCIDDDLSPIEYTRFISEMKKLSIDIPPPVRSGACTIS</sequence>
<accession>A0A815QNT5</accession>
<name>A0A815QNT5_9BILA</name>
<organism evidence="1 2">
    <name type="scientific">Adineta steineri</name>
    <dbReference type="NCBI Taxonomy" id="433720"/>
    <lineage>
        <taxon>Eukaryota</taxon>
        <taxon>Metazoa</taxon>
        <taxon>Spiralia</taxon>
        <taxon>Gnathifera</taxon>
        <taxon>Rotifera</taxon>
        <taxon>Eurotatoria</taxon>
        <taxon>Bdelloidea</taxon>
        <taxon>Adinetida</taxon>
        <taxon>Adinetidae</taxon>
        <taxon>Adineta</taxon>
    </lineage>
</organism>
<dbReference type="Proteomes" id="UP000663891">
    <property type="component" value="Unassembled WGS sequence"/>
</dbReference>
<gene>
    <name evidence="1" type="ORF">VCS650_LOCUS40323</name>
</gene>
<comment type="caution">
    <text evidence="1">The sequence shown here is derived from an EMBL/GenBank/DDBJ whole genome shotgun (WGS) entry which is preliminary data.</text>
</comment>
<reference evidence="1" key="1">
    <citation type="submission" date="2021-02" db="EMBL/GenBank/DDBJ databases">
        <authorList>
            <person name="Nowell W R."/>
        </authorList>
    </citation>
    <scope>NUCLEOTIDE SEQUENCE</scope>
</reference>
<dbReference type="InterPro" id="IPR013761">
    <property type="entry name" value="SAM/pointed_sf"/>
</dbReference>
<dbReference type="AlphaFoldDB" id="A0A815QNT5"/>
<evidence type="ECO:0000313" key="1">
    <source>
        <dbReference type="EMBL" id="CAF1466024.1"/>
    </source>
</evidence>
<dbReference type="SUPFAM" id="SSF47769">
    <property type="entry name" value="SAM/Pointed domain"/>
    <property type="match status" value="1"/>
</dbReference>
<evidence type="ECO:0000313" key="2">
    <source>
        <dbReference type="Proteomes" id="UP000663891"/>
    </source>
</evidence>
<proteinExistence type="predicted"/>
<dbReference type="EMBL" id="CAJNON010001483">
    <property type="protein sequence ID" value="CAF1466024.1"/>
    <property type="molecule type" value="Genomic_DNA"/>
</dbReference>
<protein>
    <submittedName>
        <fullName evidence="1">Uncharacterized protein</fullName>
    </submittedName>
</protein>